<evidence type="ECO:0008006" key="5">
    <source>
        <dbReference type="Google" id="ProtNLM"/>
    </source>
</evidence>
<organism evidence="1 3">
    <name type="scientific">Antrihabitans spumae</name>
    <dbReference type="NCBI Taxonomy" id="3373370"/>
    <lineage>
        <taxon>Bacteria</taxon>
        <taxon>Bacillati</taxon>
        <taxon>Actinomycetota</taxon>
        <taxon>Actinomycetes</taxon>
        <taxon>Mycobacteriales</taxon>
        <taxon>Nocardiaceae</taxon>
        <taxon>Antrihabitans</taxon>
    </lineage>
</organism>
<dbReference type="RefSeq" id="WP_395118483.1">
    <property type="nucleotide sequence ID" value="NZ_JBIMSN010000170.1"/>
</dbReference>
<keyword evidence="4" id="KW-1185">Reference proteome</keyword>
<dbReference type="Proteomes" id="UP001609219">
    <property type="component" value="Unassembled WGS sequence"/>
</dbReference>
<evidence type="ECO:0000313" key="3">
    <source>
        <dbReference type="Proteomes" id="UP001609175"/>
    </source>
</evidence>
<comment type="caution">
    <text evidence="1">The sequence shown here is derived from an EMBL/GenBank/DDBJ whole genome shotgun (WGS) entry which is preliminary data.</text>
</comment>
<evidence type="ECO:0000313" key="1">
    <source>
        <dbReference type="EMBL" id="MFH5211750.1"/>
    </source>
</evidence>
<evidence type="ECO:0000313" key="2">
    <source>
        <dbReference type="EMBL" id="MFH5232900.1"/>
    </source>
</evidence>
<name>A0ABW7JXT7_9NOCA</name>
<protein>
    <recommendedName>
        <fullName evidence="5">SRPBCC family protein</fullName>
    </recommendedName>
</protein>
<dbReference type="EMBL" id="JBIMSO010000135">
    <property type="protein sequence ID" value="MFH5211750.1"/>
    <property type="molecule type" value="Genomic_DNA"/>
</dbReference>
<dbReference type="EMBL" id="JBIMSN010000170">
    <property type="protein sequence ID" value="MFH5232900.1"/>
    <property type="molecule type" value="Genomic_DNA"/>
</dbReference>
<gene>
    <name evidence="1" type="ORF">ACHIPZ_26640</name>
    <name evidence="2" type="ORF">ACHIRB_30690</name>
</gene>
<sequence>MSVDTSFGRFGRKALQSLAGVVLIAFHLLVRPLRRWRTSWGATAAEHERPLPGDDLVPNASWGYTHAIALDAPPTEVWPWIVQIGQGRAGFYSYQELENLVGCRIRNATDILPRFQTLRVGDLIRLHPRAPALTVAIVEPGLCLVLYGSSPDTGDANIWSFHLASGPDTTTRLLARGRGSHGASLPSRLFFGPALMEPMGFVMSRKMLLTLRRRVSR</sequence>
<dbReference type="Proteomes" id="UP001609175">
    <property type="component" value="Unassembled WGS sequence"/>
</dbReference>
<evidence type="ECO:0000313" key="4">
    <source>
        <dbReference type="Proteomes" id="UP001609219"/>
    </source>
</evidence>
<accession>A0ABW7JXT7</accession>
<proteinExistence type="predicted"/>
<reference evidence="3 4" key="1">
    <citation type="submission" date="2024-10" db="EMBL/GenBank/DDBJ databases">
        <authorList>
            <person name="Riesco R."/>
        </authorList>
    </citation>
    <scope>NUCLEOTIDE SEQUENCE [LARGE SCALE GENOMIC DNA]</scope>
    <source>
        <strain evidence="1 3">NCIMB 15449</strain>
        <strain evidence="2 4">NCIMB 15450</strain>
    </source>
</reference>